<dbReference type="InterPro" id="IPR040351">
    <property type="entry name" value="RAB3IL/RAB3IP/Sec2"/>
</dbReference>
<dbReference type="RefSeq" id="XP_009166637.1">
    <property type="nucleotide sequence ID" value="XM_009168373.1"/>
</dbReference>
<proteinExistence type="inferred from homology"/>
<keyword evidence="1" id="KW-0175">Coiled coil</keyword>
<dbReference type="GO" id="GO:0070319">
    <property type="term" value="C:Golgi to plasma membrane transport vesicle"/>
    <property type="evidence" value="ECO:0007669"/>
    <property type="project" value="TreeGrafter"/>
</dbReference>
<keyword evidence="6" id="KW-1185">Reference proteome</keyword>
<dbReference type="PANTHER" id="PTHR14430:SF0">
    <property type="entry name" value="SEC2P DOMAIN-CONTAINING PROTEIN"/>
    <property type="match status" value="1"/>
</dbReference>
<sequence length="504" mass="56662">MPVIARANILPNADKLKSNTVHFFHLCLSGERRQGLWNCGSFAHPHRITAHMEERTSTSEPRSPDGNMRTTEEQIKLLLEENRGLKSYIENMNSECLELNAVLFDEANKMVISARSKQYMAEKKAKENAQENELLHSQVDTLKAIISKLPSPVPVYNPDAEMKIQNSPGFYKKIDKSPSAAKKASHLRHNTTSIGSVKQPEASPKIFHRSCEDLSLLVATTSEEVLTTVSRTSLLNALLAETDGLEENDQDTFQDFVTWYKSGCPLQYPFDEDASGVVTNNGHLKTSNHRQIRIIRQPDSNYISELKSDKKNALAEKNPPSPDSTLRASPSNTGMMFLQRLYNDDIRPCLEFRDKVLQNAIHHALPELGLEINPFRNILDEHHSSDSNTPVICPLLPALEPAYQLLVKNSDERIEVSISAEARHRIAATMNLFQYLSCIARGVCSTPQSINSDRKLSIRRNSQLSGQSATMKEHMELVKYFKKIQSLRLAIAFARLGFGLPESE</sequence>
<dbReference type="Pfam" id="PF25555">
    <property type="entry name" value="RAB3A-like_C"/>
    <property type="match status" value="1"/>
</dbReference>
<feature type="region of interest" description="Disordered" evidence="3">
    <location>
        <begin position="50"/>
        <end position="69"/>
    </location>
</feature>
<dbReference type="OrthoDB" id="5560525at2759"/>
<dbReference type="SUPFAM" id="SSF144284">
    <property type="entry name" value="Sec2 N-terminal region"/>
    <property type="match status" value="1"/>
</dbReference>
<dbReference type="KEGG" id="ovi:T265_03802"/>
<dbReference type="AlphaFoldDB" id="A0A074ZR64"/>
<dbReference type="GeneID" id="20317989"/>
<reference evidence="5 6" key="1">
    <citation type="submission" date="2013-11" db="EMBL/GenBank/DDBJ databases">
        <title>Opisthorchis viverrini - life in the bile duct.</title>
        <authorList>
            <person name="Young N.D."/>
            <person name="Nagarajan N."/>
            <person name="Lin S.J."/>
            <person name="Korhonen P.K."/>
            <person name="Jex A.R."/>
            <person name="Hall R.S."/>
            <person name="Safavi-Hemami H."/>
            <person name="Kaewkong W."/>
            <person name="Bertrand D."/>
            <person name="Gao S."/>
            <person name="Seet Q."/>
            <person name="Wongkham S."/>
            <person name="Teh B.T."/>
            <person name="Wongkham C."/>
            <person name="Intapan P.M."/>
            <person name="Maleewong W."/>
            <person name="Yang X."/>
            <person name="Hu M."/>
            <person name="Wang Z."/>
            <person name="Hofmann A."/>
            <person name="Sternberg P.W."/>
            <person name="Tan P."/>
            <person name="Wang J."/>
            <person name="Gasser R.B."/>
        </authorList>
    </citation>
    <scope>NUCLEOTIDE SEQUENCE [LARGE SCALE GENOMIC DNA]</scope>
</reference>
<dbReference type="PANTHER" id="PTHR14430">
    <property type="entry name" value="RABIN3-RELATED"/>
    <property type="match status" value="1"/>
</dbReference>
<dbReference type="Gene3D" id="1.20.5.4880">
    <property type="match status" value="1"/>
</dbReference>
<evidence type="ECO:0000256" key="3">
    <source>
        <dbReference type="SAM" id="MobiDB-lite"/>
    </source>
</evidence>
<dbReference type="CTD" id="20317989"/>
<evidence type="ECO:0000256" key="1">
    <source>
        <dbReference type="ARBA" id="ARBA00023054"/>
    </source>
</evidence>
<organism evidence="5 6">
    <name type="scientific">Opisthorchis viverrini</name>
    <name type="common">Southeast Asian liver fluke</name>
    <dbReference type="NCBI Taxonomy" id="6198"/>
    <lineage>
        <taxon>Eukaryota</taxon>
        <taxon>Metazoa</taxon>
        <taxon>Spiralia</taxon>
        <taxon>Lophotrochozoa</taxon>
        <taxon>Platyhelminthes</taxon>
        <taxon>Trematoda</taxon>
        <taxon>Digenea</taxon>
        <taxon>Opisthorchiida</taxon>
        <taxon>Opisthorchiata</taxon>
        <taxon>Opisthorchiidae</taxon>
        <taxon>Opisthorchis</taxon>
    </lineage>
</organism>
<dbReference type="GO" id="GO:0005085">
    <property type="term" value="F:guanyl-nucleotide exchange factor activity"/>
    <property type="evidence" value="ECO:0007669"/>
    <property type="project" value="InterPro"/>
</dbReference>
<dbReference type="EMBL" id="KL596675">
    <property type="protein sequence ID" value="KER29601.1"/>
    <property type="molecule type" value="Genomic_DNA"/>
</dbReference>
<accession>A0A074ZR64</accession>
<name>A0A074ZR64_OPIVI</name>
<dbReference type="STRING" id="6198.A0A074ZR64"/>
<dbReference type="GO" id="GO:0006887">
    <property type="term" value="P:exocytosis"/>
    <property type="evidence" value="ECO:0007669"/>
    <property type="project" value="TreeGrafter"/>
</dbReference>
<protein>
    <recommendedName>
        <fullName evidence="4">GDP/GTP exchange factor Sec2 N-terminal domain-containing protein</fullName>
    </recommendedName>
</protein>
<evidence type="ECO:0000313" key="6">
    <source>
        <dbReference type="Proteomes" id="UP000054324"/>
    </source>
</evidence>
<feature type="region of interest" description="Disordered" evidence="3">
    <location>
        <begin position="309"/>
        <end position="331"/>
    </location>
</feature>
<evidence type="ECO:0000259" key="4">
    <source>
        <dbReference type="Pfam" id="PF06428"/>
    </source>
</evidence>
<gene>
    <name evidence="5" type="ORF">T265_03802</name>
</gene>
<dbReference type="InterPro" id="IPR009449">
    <property type="entry name" value="Sec2_N"/>
</dbReference>
<evidence type="ECO:0000256" key="2">
    <source>
        <dbReference type="ARBA" id="ARBA00025794"/>
    </source>
</evidence>
<comment type="similarity">
    <text evidence="2">Belongs to the SEC2 family.</text>
</comment>
<dbReference type="Proteomes" id="UP000054324">
    <property type="component" value="Unassembled WGS sequence"/>
</dbReference>
<dbReference type="Pfam" id="PF06428">
    <property type="entry name" value="Sec2p"/>
    <property type="match status" value="1"/>
</dbReference>
<evidence type="ECO:0000313" key="5">
    <source>
        <dbReference type="EMBL" id="KER29601.1"/>
    </source>
</evidence>
<dbReference type="CDD" id="cd21044">
    <property type="entry name" value="Rab11BD_RAB3IP_like"/>
    <property type="match status" value="1"/>
</dbReference>
<feature type="domain" description="GDP/GTP exchange factor Sec2 N-terminal" evidence="4">
    <location>
        <begin position="56"/>
        <end position="129"/>
    </location>
</feature>